<dbReference type="InterPro" id="IPR038654">
    <property type="entry name" value="PINIT_sf"/>
</dbReference>
<comment type="caution">
    <text evidence="14">The sequence shown here is derived from an EMBL/GenBank/DDBJ whole genome shotgun (WGS) entry which is preliminary data.</text>
</comment>
<comment type="subcellular location">
    <subcellularLocation>
        <location evidence="1">Nucleus</location>
    </subcellularLocation>
</comment>
<protein>
    <recommendedName>
        <fullName evidence="16">E3 SUMO-protein ligase PIAS2</fullName>
    </recommendedName>
</protein>
<evidence type="ECO:0000256" key="9">
    <source>
        <dbReference type="ARBA" id="ARBA00023242"/>
    </source>
</evidence>
<dbReference type="SMART" id="SM00513">
    <property type="entry name" value="SAP"/>
    <property type="match status" value="1"/>
</dbReference>
<keyword evidence="7" id="KW-0833">Ubl conjugation pathway</keyword>
<dbReference type="PROSITE" id="PS50800">
    <property type="entry name" value="SAP"/>
    <property type="match status" value="1"/>
</dbReference>
<dbReference type="GO" id="GO:0061665">
    <property type="term" value="F:SUMO ligase activity"/>
    <property type="evidence" value="ECO:0007669"/>
    <property type="project" value="TreeGrafter"/>
</dbReference>
<dbReference type="GO" id="GO:0005634">
    <property type="term" value="C:nucleus"/>
    <property type="evidence" value="ECO:0007669"/>
    <property type="project" value="UniProtKB-SubCell"/>
</dbReference>
<dbReference type="InterPro" id="IPR013083">
    <property type="entry name" value="Znf_RING/FYVE/PHD"/>
</dbReference>
<evidence type="ECO:0000259" key="12">
    <source>
        <dbReference type="PROSITE" id="PS51044"/>
    </source>
</evidence>
<evidence type="ECO:0000259" key="13">
    <source>
        <dbReference type="PROSITE" id="PS51466"/>
    </source>
</evidence>
<dbReference type="GO" id="GO:0016925">
    <property type="term" value="P:protein sumoylation"/>
    <property type="evidence" value="ECO:0007669"/>
    <property type="project" value="TreeGrafter"/>
</dbReference>
<dbReference type="FunFam" id="2.60.120.780:FF:000001">
    <property type="entry name" value="E3 SUMO-protein ligase PIAS2 isoform X1"/>
    <property type="match status" value="1"/>
</dbReference>
<evidence type="ECO:0000256" key="5">
    <source>
        <dbReference type="ARBA" id="ARBA00022723"/>
    </source>
</evidence>
<dbReference type="EMBL" id="JAWJWE010000001">
    <property type="protein sequence ID" value="KAK6644598.1"/>
    <property type="molecule type" value="Genomic_DNA"/>
</dbReference>
<dbReference type="Pfam" id="PF02891">
    <property type="entry name" value="zf-MIZ"/>
    <property type="match status" value="1"/>
</dbReference>
<dbReference type="GO" id="GO:0006357">
    <property type="term" value="P:regulation of transcription by RNA polymerase II"/>
    <property type="evidence" value="ECO:0007669"/>
    <property type="project" value="TreeGrafter"/>
</dbReference>
<reference evidence="14 15" key="1">
    <citation type="submission" date="2023-10" db="EMBL/GenBank/DDBJ databases">
        <title>Genomes of two closely related lineages of the louse Polyplax serrata with different host specificities.</title>
        <authorList>
            <person name="Martinu J."/>
            <person name="Tarabai H."/>
            <person name="Stefka J."/>
            <person name="Hypsa V."/>
        </authorList>
    </citation>
    <scope>NUCLEOTIDE SEQUENCE [LARGE SCALE GENOMIC DNA]</scope>
    <source>
        <strain evidence="14">HR10_N</strain>
    </source>
</reference>
<evidence type="ECO:0000256" key="2">
    <source>
        <dbReference type="ARBA" id="ARBA00004718"/>
    </source>
</evidence>
<keyword evidence="4" id="KW-0808">Transferase</keyword>
<organism evidence="14 15">
    <name type="scientific">Polyplax serrata</name>
    <name type="common">Common mouse louse</name>
    <dbReference type="NCBI Taxonomy" id="468196"/>
    <lineage>
        <taxon>Eukaryota</taxon>
        <taxon>Metazoa</taxon>
        <taxon>Ecdysozoa</taxon>
        <taxon>Arthropoda</taxon>
        <taxon>Hexapoda</taxon>
        <taxon>Insecta</taxon>
        <taxon>Pterygota</taxon>
        <taxon>Neoptera</taxon>
        <taxon>Paraneoptera</taxon>
        <taxon>Psocodea</taxon>
        <taxon>Troctomorpha</taxon>
        <taxon>Phthiraptera</taxon>
        <taxon>Anoplura</taxon>
        <taxon>Polyplacidae</taxon>
        <taxon>Polyplax</taxon>
    </lineage>
</organism>
<dbReference type="PROSITE" id="PS51466">
    <property type="entry name" value="PINIT"/>
    <property type="match status" value="1"/>
</dbReference>
<feature type="domain" description="SAP" evidence="11">
    <location>
        <begin position="11"/>
        <end position="45"/>
    </location>
</feature>
<evidence type="ECO:0008006" key="16">
    <source>
        <dbReference type="Google" id="ProtNLM"/>
    </source>
</evidence>
<comment type="pathway">
    <text evidence="2">Protein modification; protein sumoylation.</text>
</comment>
<dbReference type="GO" id="GO:0000785">
    <property type="term" value="C:chromatin"/>
    <property type="evidence" value="ECO:0007669"/>
    <property type="project" value="TreeGrafter"/>
</dbReference>
<proteinExistence type="inferred from homology"/>
<dbReference type="Gene3D" id="1.10.720.30">
    <property type="entry name" value="SAP domain"/>
    <property type="match status" value="1"/>
</dbReference>
<dbReference type="PANTHER" id="PTHR10782">
    <property type="entry name" value="ZINC FINGER MIZ DOMAIN-CONTAINING PROTEIN"/>
    <property type="match status" value="1"/>
</dbReference>
<evidence type="ECO:0000256" key="4">
    <source>
        <dbReference type="ARBA" id="ARBA00022679"/>
    </source>
</evidence>
<accession>A0AAN8SD04</accession>
<dbReference type="PROSITE" id="PS51044">
    <property type="entry name" value="ZF_SP_RING"/>
    <property type="match status" value="1"/>
</dbReference>
<evidence type="ECO:0000259" key="11">
    <source>
        <dbReference type="PROSITE" id="PS50800"/>
    </source>
</evidence>
<evidence type="ECO:0000313" key="15">
    <source>
        <dbReference type="Proteomes" id="UP001372834"/>
    </source>
</evidence>
<name>A0AAN8SD04_POLSC</name>
<gene>
    <name evidence="14" type="ORF">RUM43_000865</name>
</gene>
<keyword evidence="9" id="KW-0539">Nucleus</keyword>
<feature type="domain" description="SP-RING-type" evidence="12">
    <location>
        <begin position="338"/>
        <end position="419"/>
    </location>
</feature>
<dbReference type="SUPFAM" id="SSF68906">
    <property type="entry name" value="SAP domain"/>
    <property type="match status" value="1"/>
</dbReference>
<evidence type="ECO:0000313" key="14">
    <source>
        <dbReference type="EMBL" id="KAK6644598.1"/>
    </source>
</evidence>
<dbReference type="AlphaFoldDB" id="A0AAN8SD04"/>
<dbReference type="GO" id="GO:0008270">
    <property type="term" value="F:zinc ion binding"/>
    <property type="evidence" value="ECO:0007669"/>
    <property type="project" value="UniProtKB-KW"/>
</dbReference>
<dbReference type="InterPro" id="IPR003034">
    <property type="entry name" value="SAP_dom"/>
</dbReference>
<dbReference type="FunFam" id="3.30.40.10:FF:000247">
    <property type="entry name" value="Uncharacterized protein, isoform B"/>
    <property type="match status" value="1"/>
</dbReference>
<keyword evidence="8" id="KW-0862">Zinc</keyword>
<dbReference type="GO" id="GO:0003712">
    <property type="term" value="F:transcription coregulator activity"/>
    <property type="evidence" value="ECO:0007669"/>
    <property type="project" value="TreeGrafter"/>
</dbReference>
<evidence type="ECO:0000256" key="1">
    <source>
        <dbReference type="ARBA" id="ARBA00004123"/>
    </source>
</evidence>
<feature type="domain" description="PINIT" evidence="13">
    <location>
        <begin position="142"/>
        <end position="306"/>
    </location>
</feature>
<evidence type="ECO:0000256" key="6">
    <source>
        <dbReference type="ARBA" id="ARBA00022771"/>
    </source>
</evidence>
<keyword evidence="5" id="KW-0479">Metal-binding</keyword>
<dbReference type="PANTHER" id="PTHR10782:SF94">
    <property type="entry name" value="SUPPRESSOR OF VARIEGATION 2-10, ISOFORM I"/>
    <property type="match status" value="1"/>
</dbReference>
<keyword evidence="6 10" id="KW-0863">Zinc-finger</keyword>
<dbReference type="InterPro" id="IPR036361">
    <property type="entry name" value="SAP_dom_sf"/>
</dbReference>
<evidence type="ECO:0000256" key="8">
    <source>
        <dbReference type="ARBA" id="ARBA00022833"/>
    </source>
</evidence>
<sequence length="602" mass="67918">MANREELKTMIKCFRVHELQLLLSFAGRSRNGKKHELQERVLSLLKLQPEPLAIKIRHLYNSMNGSVQRTCSEVSVPASSTSGRNIKNQASCNKEEDGVTIVNDLAYCDRCTCNAKGQCYSCINTHSSRREPAQSNSLLQLALNPLYYPDHPEVKLKKLPFYKVLHEVIKPSCLVSKDYHIQQKSSFMFYLTPQQASAICLSKEGREVHPETAVQGQLRFSLLDTTSRQSDCFPDGLIVRVNNKFCNIQDLPKKKNKDVYTKEPSQPINITPLMKFNSTEANKIDVQWNSEYGLAYILAVFLVQKKTSEDLLNRLKAKAVRDADYTKRMIEEKLNEDADSEIVTTSLRVSLMCPLGKMRLKFPCRASTCQHLQCFDASLFLQMNEKKPTWICPVCDNPAEYDKLFLDGYFESILSCERLPSDVNEIEVHSDGSWSSVRIKIEENISESESFVVKEEQEDVIDIIDDPSGTVPHTNANLTQICCSKTESAVIEKRKVDEIDLTVSDSDDEPLIYYKRRGLSTYKKSDATFTSNSLIDKPPTVIQLDDSDSSDSLALMISNSIADSNTSGVADLSSVTDLREDPSTGKTSDSIMPWFTESAVFF</sequence>
<dbReference type="Proteomes" id="UP001372834">
    <property type="component" value="Unassembled WGS sequence"/>
</dbReference>
<evidence type="ECO:0000256" key="3">
    <source>
        <dbReference type="ARBA" id="ARBA00005383"/>
    </source>
</evidence>
<dbReference type="Gene3D" id="2.60.120.780">
    <property type="entry name" value="PINIT domain"/>
    <property type="match status" value="1"/>
</dbReference>
<evidence type="ECO:0000256" key="10">
    <source>
        <dbReference type="PROSITE-ProRule" id="PRU00452"/>
    </source>
</evidence>
<comment type="similarity">
    <text evidence="3">Belongs to the PIAS family.</text>
</comment>
<dbReference type="Pfam" id="PF14324">
    <property type="entry name" value="PINIT"/>
    <property type="match status" value="1"/>
</dbReference>
<evidence type="ECO:0000256" key="7">
    <source>
        <dbReference type="ARBA" id="ARBA00022786"/>
    </source>
</evidence>
<dbReference type="Gene3D" id="3.30.40.10">
    <property type="entry name" value="Zinc/RING finger domain, C3HC4 (zinc finger)"/>
    <property type="match status" value="1"/>
</dbReference>
<dbReference type="InterPro" id="IPR023321">
    <property type="entry name" value="PINIT"/>
</dbReference>
<dbReference type="InterPro" id="IPR004181">
    <property type="entry name" value="Znf_MIZ"/>
</dbReference>
<dbReference type="GO" id="GO:0097240">
    <property type="term" value="P:chromosome attachment to the nuclear envelope"/>
    <property type="evidence" value="ECO:0007669"/>
    <property type="project" value="UniProtKB-ARBA"/>
</dbReference>